<keyword evidence="3" id="KW-0720">Serine protease</keyword>
<evidence type="ECO:0000256" key="1">
    <source>
        <dbReference type="ARBA" id="ARBA00022670"/>
    </source>
</evidence>
<dbReference type="InterPro" id="IPR002884">
    <property type="entry name" value="P_dom"/>
</dbReference>
<dbReference type="PANTHER" id="PTHR42884">
    <property type="entry name" value="PROPROTEIN CONVERTASE SUBTILISIN/KEXIN-RELATED"/>
    <property type="match status" value="1"/>
</dbReference>
<evidence type="ECO:0000313" key="5">
    <source>
        <dbReference type="EMBL" id="KAI2662985.1"/>
    </source>
</evidence>
<evidence type="ECO:0000259" key="4">
    <source>
        <dbReference type="PROSITE" id="PS51829"/>
    </source>
</evidence>
<evidence type="ECO:0000313" key="6">
    <source>
        <dbReference type="Proteomes" id="UP000830375"/>
    </source>
</evidence>
<sequence>MTVHCWGERAEGTWTLEISDSPSQLRNPEVLGKLKEWTLILHGTAEHPYQSQGSQHSRSRMLEIPTAGKELKNPDSVLVILNVEIRAATGRMQITASTAFTSVLAASRPAGRVLVTVRWVILRTERPADVAAVTEAVRSQRRCQKCHENCWKCLRDADRCTACKDGFSLDQPTVKKPAELFSQTHIKPRLGLRNHWSRTGGVHSVCAGLLTAGVAVRPNLRPRILQRRGCGIRTEDVPQPLFIHPIEIAVAGIVALQIEAFMKVTDGDCSRDGFFSKSS</sequence>
<proteinExistence type="predicted"/>
<name>A0ABQ8MJW3_LABRO</name>
<comment type="caution">
    <text evidence="5">The sequence shown here is derived from an EMBL/GenBank/DDBJ whole genome shotgun (WGS) entry which is preliminary data.</text>
</comment>
<protein>
    <submittedName>
        <fullName evidence="5">Proprotein convertase subtilisin/kexin type 6</fullName>
    </submittedName>
</protein>
<evidence type="ECO:0000256" key="2">
    <source>
        <dbReference type="ARBA" id="ARBA00022801"/>
    </source>
</evidence>
<feature type="domain" description="P/Homo B" evidence="4">
    <location>
        <begin position="1"/>
        <end position="47"/>
    </location>
</feature>
<keyword evidence="6" id="KW-1185">Reference proteome</keyword>
<dbReference type="PANTHER" id="PTHR42884:SF8">
    <property type="entry name" value="PROPROTEIN CONVERTASE SUBTILISIN_KEXIN TYPE 6"/>
    <property type="match status" value="1"/>
</dbReference>
<dbReference type="SUPFAM" id="SSF49785">
    <property type="entry name" value="Galactose-binding domain-like"/>
    <property type="match status" value="1"/>
</dbReference>
<dbReference type="InterPro" id="IPR008979">
    <property type="entry name" value="Galactose-bd-like_sf"/>
</dbReference>
<dbReference type="PROSITE" id="PS51829">
    <property type="entry name" value="P_HOMO_B"/>
    <property type="match status" value="1"/>
</dbReference>
<dbReference type="Gene3D" id="2.10.220.10">
    <property type="entry name" value="Hormone Receptor, Insulin-like Growth Factor Receptor 1, Chain A, domain 2"/>
    <property type="match status" value="1"/>
</dbReference>
<keyword evidence="1" id="KW-0645">Protease</keyword>
<accession>A0ABQ8MJW3</accession>
<evidence type="ECO:0000256" key="3">
    <source>
        <dbReference type="ARBA" id="ARBA00022825"/>
    </source>
</evidence>
<reference evidence="5 6" key="1">
    <citation type="submission" date="2022-01" db="EMBL/GenBank/DDBJ databases">
        <title>A high-quality chromosome-level genome assembly of rohu carp, Labeo rohita.</title>
        <authorList>
            <person name="Arick M.A. II"/>
            <person name="Hsu C.-Y."/>
            <person name="Magbanua Z."/>
            <person name="Pechanova O."/>
            <person name="Grover C."/>
            <person name="Miller E."/>
            <person name="Thrash A."/>
            <person name="Ezzel L."/>
            <person name="Alam S."/>
            <person name="Benzie J."/>
            <person name="Hamilton M."/>
            <person name="Karsi A."/>
            <person name="Lawrence M.L."/>
            <person name="Peterson D.G."/>
        </authorList>
    </citation>
    <scope>NUCLEOTIDE SEQUENCE [LARGE SCALE GENOMIC DNA]</scope>
    <source>
        <strain evidence="6">BAU-BD-2019</strain>
        <tissue evidence="5">Blood</tissue>
    </source>
</reference>
<gene>
    <name evidence="5" type="ORF">H4Q32_001988</name>
</gene>
<dbReference type="Gene3D" id="2.60.120.260">
    <property type="entry name" value="Galactose-binding domain-like"/>
    <property type="match status" value="1"/>
</dbReference>
<dbReference type="InterPro" id="IPR009030">
    <property type="entry name" value="Growth_fac_rcpt_cys_sf"/>
</dbReference>
<dbReference type="SUPFAM" id="SSF57184">
    <property type="entry name" value="Growth factor receptor domain"/>
    <property type="match status" value="1"/>
</dbReference>
<organism evidence="5 6">
    <name type="scientific">Labeo rohita</name>
    <name type="common">Indian major carp</name>
    <name type="synonym">Cyprinus rohita</name>
    <dbReference type="NCBI Taxonomy" id="84645"/>
    <lineage>
        <taxon>Eukaryota</taxon>
        <taxon>Metazoa</taxon>
        <taxon>Chordata</taxon>
        <taxon>Craniata</taxon>
        <taxon>Vertebrata</taxon>
        <taxon>Euteleostomi</taxon>
        <taxon>Actinopterygii</taxon>
        <taxon>Neopterygii</taxon>
        <taxon>Teleostei</taxon>
        <taxon>Ostariophysi</taxon>
        <taxon>Cypriniformes</taxon>
        <taxon>Cyprinidae</taxon>
        <taxon>Labeoninae</taxon>
        <taxon>Labeonini</taxon>
        <taxon>Labeo</taxon>
    </lineage>
</organism>
<dbReference type="Pfam" id="PF01483">
    <property type="entry name" value="P_proprotein"/>
    <property type="match status" value="1"/>
</dbReference>
<dbReference type="Proteomes" id="UP000830375">
    <property type="component" value="Unassembled WGS sequence"/>
</dbReference>
<keyword evidence="2" id="KW-0378">Hydrolase</keyword>
<dbReference type="EMBL" id="JACTAM010000007">
    <property type="protein sequence ID" value="KAI2662985.1"/>
    <property type="molecule type" value="Genomic_DNA"/>
</dbReference>